<dbReference type="Pfam" id="PF01483">
    <property type="entry name" value="P_proprotein"/>
    <property type="match status" value="1"/>
</dbReference>
<accession>A0A4S8QN23</accession>
<evidence type="ECO:0000256" key="3">
    <source>
        <dbReference type="SAM" id="SignalP"/>
    </source>
</evidence>
<feature type="domain" description="P/Homo B" evidence="4">
    <location>
        <begin position="224"/>
        <end position="342"/>
    </location>
</feature>
<name>A0A4S8QN23_9ACTN</name>
<dbReference type="GO" id="GO:0006508">
    <property type="term" value="P:proteolysis"/>
    <property type="evidence" value="ECO:0007669"/>
    <property type="project" value="UniProtKB-KW"/>
</dbReference>
<dbReference type="PANTHER" id="PTHR24094">
    <property type="entry name" value="SECRETED PROTEIN"/>
    <property type="match status" value="1"/>
</dbReference>
<feature type="signal peptide" evidence="3">
    <location>
        <begin position="1"/>
        <end position="35"/>
    </location>
</feature>
<keyword evidence="1" id="KW-0645">Protease</keyword>
<dbReference type="Proteomes" id="UP000308760">
    <property type="component" value="Unassembled WGS sequence"/>
</dbReference>
<dbReference type="Pfam" id="PF07510">
    <property type="entry name" value="GmrSD_C"/>
    <property type="match status" value="1"/>
</dbReference>
<dbReference type="OrthoDB" id="5196645at2"/>
<feature type="chain" id="PRO_5020374639" evidence="3">
    <location>
        <begin position="36"/>
        <end position="342"/>
    </location>
</feature>
<sequence length="342" mass="35982">MHTWKRMVHRAVAVLTAASLGTLALVALSSAPAEAVRPPGIPSAATAQTELNALTVRTEQNNNTYDRDLFPHWSSVGGGCTARQYVLGRDGSNVETGSDCQPDSGSWQSDYDNVWTSTVSNATIDHVVALGEAWGSGAWAWTTAQRQAFANDIDSPQLWIATTSVNSSKGADDPAEWMPPNTAVRCDYVKAWTHVKYLYNLTVDSAEKSAIQSHLNTYCGTSGGDPGTGDCTGSSNSARTITEGSTVSSTIALSCSGSASSSSSVTVNITHAYYGDIQVDLRAPDGSVYRVQSSSSNSGNFGSRSYTVNLSSEAASGTWTLQVRDTYSGGSTGTLNGWSLSV</sequence>
<dbReference type="RefSeq" id="WP_136533180.1">
    <property type="nucleotide sequence ID" value="NZ_STGY01000010.1"/>
</dbReference>
<dbReference type="InterPro" id="IPR008979">
    <property type="entry name" value="Galactose-bd-like_sf"/>
</dbReference>
<evidence type="ECO:0000313" key="5">
    <source>
        <dbReference type="EMBL" id="THV42849.1"/>
    </source>
</evidence>
<dbReference type="Gene3D" id="2.60.120.260">
    <property type="entry name" value="Galactose-binding domain-like"/>
    <property type="match status" value="1"/>
</dbReference>
<keyword evidence="6" id="KW-1185">Reference proteome</keyword>
<protein>
    <submittedName>
        <fullName evidence="5">DUF1524 domain-containing protein</fullName>
    </submittedName>
</protein>
<proteinExistence type="predicted"/>
<dbReference type="InterPro" id="IPR002884">
    <property type="entry name" value="P_dom"/>
</dbReference>
<evidence type="ECO:0000313" key="6">
    <source>
        <dbReference type="Proteomes" id="UP000308760"/>
    </source>
</evidence>
<evidence type="ECO:0000256" key="1">
    <source>
        <dbReference type="ARBA" id="ARBA00022670"/>
    </source>
</evidence>
<dbReference type="PANTHER" id="PTHR24094:SF15">
    <property type="entry name" value="AMP-DEPENDENT SYNTHETASE_LIGASE DOMAIN-CONTAINING PROTEIN-RELATED"/>
    <property type="match status" value="1"/>
</dbReference>
<dbReference type="EMBL" id="STGY01000010">
    <property type="protein sequence ID" value="THV42849.1"/>
    <property type="molecule type" value="Genomic_DNA"/>
</dbReference>
<reference evidence="5 6" key="2">
    <citation type="submission" date="2019-05" db="EMBL/GenBank/DDBJ databases">
        <title>Glycomyces buryatensis sp. nov.</title>
        <authorList>
            <person name="Nikitina E."/>
        </authorList>
    </citation>
    <scope>NUCLEOTIDE SEQUENCE [LARGE SCALE GENOMIC DNA]</scope>
    <source>
        <strain evidence="5 6">18</strain>
    </source>
</reference>
<dbReference type="GO" id="GO:0004252">
    <property type="term" value="F:serine-type endopeptidase activity"/>
    <property type="evidence" value="ECO:0007669"/>
    <property type="project" value="InterPro"/>
</dbReference>
<gene>
    <name evidence="5" type="ORF">FAB82_03595</name>
</gene>
<dbReference type="SUPFAM" id="SSF49785">
    <property type="entry name" value="Galactose-binding domain-like"/>
    <property type="match status" value="1"/>
</dbReference>
<dbReference type="AlphaFoldDB" id="A0A4S8QN23"/>
<comment type="caution">
    <text evidence="5">The sequence shown here is derived from an EMBL/GenBank/DDBJ whole genome shotgun (WGS) entry which is preliminary data.</text>
</comment>
<dbReference type="InterPro" id="IPR011089">
    <property type="entry name" value="GmrSD_C"/>
</dbReference>
<evidence type="ECO:0000256" key="2">
    <source>
        <dbReference type="ARBA" id="ARBA00022801"/>
    </source>
</evidence>
<dbReference type="PROSITE" id="PS51829">
    <property type="entry name" value="P_HOMO_B"/>
    <property type="match status" value="1"/>
</dbReference>
<keyword evidence="2" id="KW-0378">Hydrolase</keyword>
<reference evidence="6" key="1">
    <citation type="submission" date="2019-04" db="EMBL/GenBank/DDBJ databases">
        <title>Nocardioides xinjiangensis sp. nov.</title>
        <authorList>
            <person name="Liu S."/>
        </authorList>
    </citation>
    <scope>NUCLEOTIDE SEQUENCE [LARGE SCALE GENOMIC DNA]</scope>
    <source>
        <strain evidence="6">18</strain>
    </source>
</reference>
<keyword evidence="3" id="KW-0732">Signal</keyword>
<evidence type="ECO:0000259" key="4">
    <source>
        <dbReference type="PROSITE" id="PS51829"/>
    </source>
</evidence>
<organism evidence="5 6">
    <name type="scientific">Glycomyces buryatensis</name>
    <dbReference type="NCBI Taxonomy" id="2570927"/>
    <lineage>
        <taxon>Bacteria</taxon>
        <taxon>Bacillati</taxon>
        <taxon>Actinomycetota</taxon>
        <taxon>Actinomycetes</taxon>
        <taxon>Glycomycetales</taxon>
        <taxon>Glycomycetaceae</taxon>
        <taxon>Glycomyces</taxon>
    </lineage>
</organism>